<proteinExistence type="predicted"/>
<dbReference type="EMBL" id="JBDIMF010000001">
    <property type="protein sequence ID" value="MEN2785853.1"/>
    <property type="molecule type" value="Genomic_DNA"/>
</dbReference>
<evidence type="ECO:0000313" key="1">
    <source>
        <dbReference type="EMBL" id="MEN2785853.1"/>
    </source>
</evidence>
<accession>A0ABU9XPX4</accession>
<organism evidence="1 2">
    <name type="scientific">Sphingomonas qilianensis</name>
    <dbReference type="NCBI Taxonomy" id="1736690"/>
    <lineage>
        <taxon>Bacteria</taxon>
        <taxon>Pseudomonadati</taxon>
        <taxon>Pseudomonadota</taxon>
        <taxon>Alphaproteobacteria</taxon>
        <taxon>Sphingomonadales</taxon>
        <taxon>Sphingomonadaceae</taxon>
        <taxon>Sphingomonas</taxon>
    </lineage>
</organism>
<reference evidence="1 2" key="1">
    <citation type="submission" date="2024-05" db="EMBL/GenBank/DDBJ databases">
        <authorList>
            <person name="Liu Q."/>
            <person name="Xin Y.-H."/>
        </authorList>
    </citation>
    <scope>NUCLEOTIDE SEQUENCE [LARGE SCALE GENOMIC DNA]</scope>
    <source>
        <strain evidence="1 2">CGMCC 1.15349</strain>
    </source>
</reference>
<protein>
    <submittedName>
        <fullName evidence="1">Uncharacterized protein</fullName>
    </submittedName>
</protein>
<keyword evidence="2" id="KW-1185">Reference proteome</keyword>
<dbReference type="RefSeq" id="WP_345863491.1">
    <property type="nucleotide sequence ID" value="NZ_JBDIMF010000001.1"/>
</dbReference>
<dbReference type="Proteomes" id="UP001404104">
    <property type="component" value="Unassembled WGS sequence"/>
</dbReference>
<gene>
    <name evidence="1" type="ORF">ABC969_05390</name>
</gene>
<evidence type="ECO:0000313" key="2">
    <source>
        <dbReference type="Proteomes" id="UP001404104"/>
    </source>
</evidence>
<sequence length="58" mass="6284">MSEDDKAYHARRAATQRWLAERSSDPAAAAAHLALAALHDDRAAGGTTRPMLRMAVPR</sequence>
<name>A0ABU9XPX4_9SPHN</name>
<comment type="caution">
    <text evidence="1">The sequence shown here is derived from an EMBL/GenBank/DDBJ whole genome shotgun (WGS) entry which is preliminary data.</text>
</comment>